<keyword evidence="1" id="KW-1133">Transmembrane helix</keyword>
<dbReference type="AlphaFoldDB" id="A0A5S9F1A3"/>
<feature type="transmembrane region" description="Helical" evidence="1">
    <location>
        <begin position="212"/>
        <end position="234"/>
    </location>
</feature>
<feature type="transmembrane region" description="Helical" evidence="1">
    <location>
        <begin position="180"/>
        <end position="200"/>
    </location>
</feature>
<proteinExistence type="predicted"/>
<sequence>MNTLQLYSELIGNEMLGCEGFVEHLKSCSCCAETLQKQYKIQMLLNNNVSPQENSDVPHITQRILQNLFLILPATFFCIAAQYILFTSLNLRHIHQGLFVDFSLLIPGSMLLLVSMYIYAGKRGSVLLNNLLLTLFAILSLMFIIHSYPKYTMFTFMLSFSCATYILVEQYRVIYRKKNFYSFTKVFAGFLVIFLFWWSLNLYAVFYQYCSLYVNSFLLISIALFCFCLPIFILNSGALIKTHQLFFPAIHAIE</sequence>
<dbReference type="EMBL" id="AP019860">
    <property type="protein sequence ID" value="BBM82445.1"/>
    <property type="molecule type" value="Genomic_DNA"/>
</dbReference>
<dbReference type="RefSeq" id="WP_151966690.1">
    <property type="nucleotide sequence ID" value="NZ_AP019860.1"/>
</dbReference>
<accession>A0A5S9F1A3</accession>
<gene>
    <name evidence="2" type="ORF">UABAM_00788</name>
</gene>
<feature type="transmembrane region" description="Helical" evidence="1">
    <location>
        <begin position="151"/>
        <end position="168"/>
    </location>
</feature>
<keyword evidence="1" id="KW-0812">Transmembrane</keyword>
<dbReference type="KEGG" id="uam:UABAM_00788"/>
<feature type="transmembrane region" description="Helical" evidence="1">
    <location>
        <begin position="98"/>
        <end position="119"/>
    </location>
</feature>
<name>A0A5S9F1A3_UABAM</name>
<evidence type="ECO:0000313" key="2">
    <source>
        <dbReference type="EMBL" id="BBM82445.1"/>
    </source>
</evidence>
<evidence type="ECO:0000313" key="3">
    <source>
        <dbReference type="Proteomes" id="UP000326354"/>
    </source>
</evidence>
<keyword evidence="3" id="KW-1185">Reference proteome</keyword>
<keyword evidence="1" id="KW-0472">Membrane</keyword>
<evidence type="ECO:0000256" key="1">
    <source>
        <dbReference type="SAM" id="Phobius"/>
    </source>
</evidence>
<protein>
    <submittedName>
        <fullName evidence="2">Uncharacterized protein</fullName>
    </submittedName>
</protein>
<dbReference type="Proteomes" id="UP000326354">
    <property type="component" value="Chromosome"/>
</dbReference>
<feature type="transmembrane region" description="Helical" evidence="1">
    <location>
        <begin position="68"/>
        <end position="86"/>
    </location>
</feature>
<feature type="transmembrane region" description="Helical" evidence="1">
    <location>
        <begin position="126"/>
        <end position="145"/>
    </location>
</feature>
<organism evidence="2 3">
    <name type="scientific">Uabimicrobium amorphum</name>
    <dbReference type="NCBI Taxonomy" id="2596890"/>
    <lineage>
        <taxon>Bacteria</taxon>
        <taxon>Pseudomonadati</taxon>
        <taxon>Planctomycetota</taxon>
        <taxon>Candidatus Uabimicrobiia</taxon>
        <taxon>Candidatus Uabimicrobiales</taxon>
        <taxon>Candidatus Uabimicrobiaceae</taxon>
        <taxon>Candidatus Uabimicrobium</taxon>
    </lineage>
</organism>
<reference evidence="2 3" key="1">
    <citation type="submission" date="2019-08" db="EMBL/GenBank/DDBJ databases">
        <title>Complete genome sequence of Candidatus Uab amorphum.</title>
        <authorList>
            <person name="Shiratori T."/>
            <person name="Suzuki S."/>
            <person name="Kakizawa Y."/>
            <person name="Ishida K."/>
        </authorList>
    </citation>
    <scope>NUCLEOTIDE SEQUENCE [LARGE SCALE GENOMIC DNA]</scope>
    <source>
        <strain evidence="2 3">SRT547</strain>
    </source>
</reference>